<comment type="caution">
    <text evidence="2">The sequence shown here is derived from an EMBL/GenBank/DDBJ whole genome shotgun (WGS) entry which is preliminary data.</text>
</comment>
<gene>
    <name evidence="2" type="ORF">Ciccas_011339</name>
</gene>
<evidence type="ECO:0000313" key="2">
    <source>
        <dbReference type="EMBL" id="KAL3310100.1"/>
    </source>
</evidence>
<reference evidence="2 3" key="1">
    <citation type="submission" date="2024-11" db="EMBL/GenBank/DDBJ databases">
        <title>Adaptive evolution of stress response genes in parasites aligns with host niche diversity.</title>
        <authorList>
            <person name="Hahn C."/>
            <person name="Resl P."/>
        </authorList>
    </citation>
    <scope>NUCLEOTIDE SEQUENCE [LARGE SCALE GENOMIC DNA]</scope>
    <source>
        <strain evidence="2">EGGRZ-B1_66</strain>
        <tissue evidence="2">Body</tissue>
    </source>
</reference>
<feature type="compositionally biased region" description="Low complexity" evidence="1">
    <location>
        <begin position="46"/>
        <end position="58"/>
    </location>
</feature>
<keyword evidence="3" id="KW-1185">Reference proteome</keyword>
<proteinExistence type="predicted"/>
<sequence length="89" mass="9567">MTVSETTRALRLNRKYKPDTESNVIYRFDCASAGPSEDYPGGSVSTPLPGDGGPTTRTGGEKKTTTVAEHVANCRMSAGGSYSFKLYLR</sequence>
<evidence type="ECO:0000313" key="3">
    <source>
        <dbReference type="Proteomes" id="UP001626550"/>
    </source>
</evidence>
<feature type="region of interest" description="Disordered" evidence="1">
    <location>
        <begin position="35"/>
        <end position="63"/>
    </location>
</feature>
<dbReference type="AlphaFoldDB" id="A0ABD2PRJ8"/>
<dbReference type="EMBL" id="JBJKFK010003240">
    <property type="protein sequence ID" value="KAL3310100.1"/>
    <property type="molecule type" value="Genomic_DNA"/>
</dbReference>
<evidence type="ECO:0000256" key="1">
    <source>
        <dbReference type="SAM" id="MobiDB-lite"/>
    </source>
</evidence>
<organism evidence="2 3">
    <name type="scientific">Cichlidogyrus casuarinus</name>
    <dbReference type="NCBI Taxonomy" id="1844966"/>
    <lineage>
        <taxon>Eukaryota</taxon>
        <taxon>Metazoa</taxon>
        <taxon>Spiralia</taxon>
        <taxon>Lophotrochozoa</taxon>
        <taxon>Platyhelminthes</taxon>
        <taxon>Monogenea</taxon>
        <taxon>Monopisthocotylea</taxon>
        <taxon>Dactylogyridea</taxon>
        <taxon>Ancyrocephalidae</taxon>
        <taxon>Cichlidogyrus</taxon>
    </lineage>
</organism>
<dbReference type="Proteomes" id="UP001626550">
    <property type="component" value="Unassembled WGS sequence"/>
</dbReference>
<name>A0ABD2PRJ8_9PLAT</name>
<accession>A0ABD2PRJ8</accession>
<protein>
    <submittedName>
        <fullName evidence="2">Uncharacterized protein</fullName>
    </submittedName>
</protein>
<feature type="non-terminal residue" evidence="2">
    <location>
        <position position="89"/>
    </location>
</feature>